<reference evidence="1" key="1">
    <citation type="submission" date="2024-02" db="EMBL/GenBank/DDBJ databases">
        <authorList>
            <consortium name="ELIXIR-Norway"/>
            <consortium name="Elixir Norway"/>
        </authorList>
    </citation>
    <scope>NUCLEOTIDE SEQUENCE</scope>
</reference>
<accession>A0ABP0T6Q5</accession>
<sequence length="78" mass="8659">MTGRGETVAVRTLAGRGGGGAKDSLRRFVAPCYYVLEYLTDSSKTTNNILMKCLPYFYLLENSSNRTLMLLQSTIENS</sequence>
<evidence type="ECO:0000313" key="2">
    <source>
        <dbReference type="Proteomes" id="UP001497512"/>
    </source>
</evidence>
<dbReference type="Proteomes" id="UP001497512">
    <property type="component" value="Unassembled WGS sequence"/>
</dbReference>
<proteinExistence type="predicted"/>
<evidence type="ECO:0000313" key="1">
    <source>
        <dbReference type="EMBL" id="CAK9188704.1"/>
    </source>
</evidence>
<keyword evidence="2" id="KW-1185">Reference proteome</keyword>
<name>A0ABP0T6Q5_9BRYO</name>
<organism evidence="1 2">
    <name type="scientific">Sphagnum troendelagicum</name>
    <dbReference type="NCBI Taxonomy" id="128251"/>
    <lineage>
        <taxon>Eukaryota</taxon>
        <taxon>Viridiplantae</taxon>
        <taxon>Streptophyta</taxon>
        <taxon>Embryophyta</taxon>
        <taxon>Bryophyta</taxon>
        <taxon>Sphagnophytina</taxon>
        <taxon>Sphagnopsida</taxon>
        <taxon>Sphagnales</taxon>
        <taxon>Sphagnaceae</taxon>
        <taxon>Sphagnum</taxon>
    </lineage>
</organism>
<gene>
    <name evidence="1" type="ORF">CSSPTR1EN2_LOCUS23992</name>
</gene>
<dbReference type="EMBL" id="CAXANX010000013">
    <property type="protein sequence ID" value="CAK9188704.1"/>
    <property type="molecule type" value="Genomic_DNA"/>
</dbReference>
<comment type="caution">
    <text evidence="1">The sequence shown here is derived from an EMBL/GenBank/DDBJ whole genome shotgun (WGS) entry which is preliminary data.</text>
</comment>
<protein>
    <submittedName>
        <fullName evidence="1">Uncharacterized protein</fullName>
    </submittedName>
</protein>